<dbReference type="NCBIfam" id="TIGR03993">
    <property type="entry name" value="hydrog_HybE"/>
    <property type="match status" value="1"/>
</dbReference>
<evidence type="ECO:0000313" key="3">
    <source>
        <dbReference type="Proteomes" id="UP000260665"/>
    </source>
</evidence>
<dbReference type="InterPro" id="IPR038530">
    <property type="entry name" value="NiFe-hyd_HybE_sf"/>
</dbReference>
<organism evidence="2 3">
    <name type="scientific">Rhodoferax lacus</name>
    <dbReference type="NCBI Taxonomy" id="2184758"/>
    <lineage>
        <taxon>Bacteria</taxon>
        <taxon>Pseudomonadati</taxon>
        <taxon>Pseudomonadota</taxon>
        <taxon>Betaproteobacteria</taxon>
        <taxon>Burkholderiales</taxon>
        <taxon>Comamonadaceae</taxon>
        <taxon>Rhodoferax</taxon>
    </lineage>
</organism>
<name>A0A3E1R6B4_9BURK</name>
<dbReference type="Proteomes" id="UP000260665">
    <property type="component" value="Unassembled WGS sequence"/>
</dbReference>
<gene>
    <name evidence="2" type="ORF">DIC66_21145</name>
</gene>
<dbReference type="Pfam" id="PF11939">
    <property type="entry name" value="NiFe-hyd_HybE"/>
    <property type="match status" value="1"/>
</dbReference>
<feature type="compositionally biased region" description="Low complexity" evidence="1">
    <location>
        <begin position="172"/>
        <end position="192"/>
    </location>
</feature>
<keyword evidence="3" id="KW-1185">Reference proteome</keyword>
<proteinExistence type="predicted"/>
<dbReference type="RefSeq" id="WP_117180171.1">
    <property type="nucleotide sequence ID" value="NZ_QFZK01000027.1"/>
</dbReference>
<accession>A0A3E1R6B4</accession>
<sequence>MDHASPASSALRALQQRTAALRALFDEVCVVRMHGVPILNPALRVATVGFEVMGLPATDTATDAPDAPLSAVGILITPWFMNLVCFRLARQDQPALVGSSSAHAVGSQRFDFIAAHEERFGNYAACSLFSPMFEFKNQATAVATAEAVLAELRKPPELASANASVPVPVPVPGQAAPARPAAPQAAAPAAPGLSSMPGRRGFLLGRRSATPGATP</sequence>
<feature type="region of interest" description="Disordered" evidence="1">
    <location>
        <begin position="172"/>
        <end position="215"/>
    </location>
</feature>
<dbReference type="Gene3D" id="3.30.1460.40">
    <property type="entry name" value="[NiFe]-hydrogenase assembly chaperone, HybE"/>
    <property type="match status" value="1"/>
</dbReference>
<dbReference type="EMBL" id="QFZK01000027">
    <property type="protein sequence ID" value="RFO94909.1"/>
    <property type="molecule type" value="Genomic_DNA"/>
</dbReference>
<reference evidence="2 3" key="1">
    <citation type="submission" date="2018-05" db="EMBL/GenBank/DDBJ databases">
        <title>Rhodoferax soyangensis sp.nov., isolated from an oligotrophic freshwater lake.</title>
        <authorList>
            <person name="Park M."/>
        </authorList>
    </citation>
    <scope>NUCLEOTIDE SEQUENCE [LARGE SCALE GENOMIC DNA]</scope>
    <source>
        <strain evidence="2 3">IMCC26218</strain>
    </source>
</reference>
<evidence type="ECO:0000256" key="1">
    <source>
        <dbReference type="SAM" id="MobiDB-lite"/>
    </source>
</evidence>
<evidence type="ECO:0000313" key="2">
    <source>
        <dbReference type="EMBL" id="RFO94909.1"/>
    </source>
</evidence>
<protein>
    <submittedName>
        <fullName evidence="2">[NiFe]-hydrogenase assembly, chaperone, HybE</fullName>
    </submittedName>
</protein>
<dbReference type="AlphaFoldDB" id="A0A3E1R6B4"/>
<dbReference type="InterPro" id="IPR023994">
    <property type="entry name" value="NiFe-hyd_HybE"/>
</dbReference>
<comment type="caution">
    <text evidence="2">The sequence shown here is derived from an EMBL/GenBank/DDBJ whole genome shotgun (WGS) entry which is preliminary data.</text>
</comment>
<dbReference type="OrthoDB" id="7060130at2"/>